<name>A0A9I9E714_CUCME</name>
<evidence type="ECO:0000259" key="2">
    <source>
        <dbReference type="Pfam" id="PF25246"/>
    </source>
</evidence>
<reference evidence="3" key="1">
    <citation type="submission" date="2023-03" db="UniProtKB">
        <authorList>
            <consortium name="EnsemblPlants"/>
        </authorList>
    </citation>
    <scope>IDENTIFICATION</scope>
</reference>
<evidence type="ECO:0000256" key="1">
    <source>
        <dbReference type="SAM" id="SignalP"/>
    </source>
</evidence>
<evidence type="ECO:0000313" key="3">
    <source>
        <dbReference type="EnsemblPlants" id="MELO3C029664.2.1"/>
    </source>
</evidence>
<dbReference type="InterPro" id="IPR057287">
    <property type="entry name" value="Ndx_N"/>
</dbReference>
<keyword evidence="1" id="KW-0732">Signal</keyword>
<feature type="signal peptide" evidence="1">
    <location>
        <begin position="1"/>
        <end position="17"/>
    </location>
</feature>
<feature type="chain" id="PRO_5039899932" description="Nodulin homeobox N-terminal domain-containing protein" evidence="1">
    <location>
        <begin position="18"/>
        <end position="111"/>
    </location>
</feature>
<dbReference type="Pfam" id="PF25246">
    <property type="entry name" value="Nodulin_N"/>
    <property type="match status" value="1"/>
</dbReference>
<feature type="domain" description="Nodulin homeobox N-terminal" evidence="2">
    <location>
        <begin position="1"/>
        <end position="37"/>
    </location>
</feature>
<dbReference type="AlphaFoldDB" id="A0A9I9E714"/>
<accession>A0A9I9E714</accession>
<sequence length="111" mass="12716">MSEQLLDLVFYMLIVLGGFKQENYQSDDISVAHSSLSRGYIIPSIMEGSPNAQDDTLGDLLPMHIYASGDHFQTFFCISTDDFVRREIPFLVVYTLYVTCRIRPSKLVYIH</sequence>
<dbReference type="Gramene" id="MELO3C029664.2.1">
    <property type="protein sequence ID" value="MELO3C029664.2.1"/>
    <property type="gene ID" value="MELO3C029664.2"/>
</dbReference>
<protein>
    <recommendedName>
        <fullName evidence="2">Nodulin homeobox N-terminal domain-containing protein</fullName>
    </recommendedName>
</protein>
<proteinExistence type="predicted"/>
<dbReference type="EnsemblPlants" id="MELO3C029664.2.1">
    <property type="protein sequence ID" value="MELO3C029664.2.1"/>
    <property type="gene ID" value="MELO3C029664.2"/>
</dbReference>
<organism evidence="3">
    <name type="scientific">Cucumis melo</name>
    <name type="common">Muskmelon</name>
    <dbReference type="NCBI Taxonomy" id="3656"/>
    <lineage>
        <taxon>Eukaryota</taxon>
        <taxon>Viridiplantae</taxon>
        <taxon>Streptophyta</taxon>
        <taxon>Embryophyta</taxon>
        <taxon>Tracheophyta</taxon>
        <taxon>Spermatophyta</taxon>
        <taxon>Magnoliopsida</taxon>
        <taxon>eudicotyledons</taxon>
        <taxon>Gunneridae</taxon>
        <taxon>Pentapetalae</taxon>
        <taxon>rosids</taxon>
        <taxon>fabids</taxon>
        <taxon>Cucurbitales</taxon>
        <taxon>Cucurbitaceae</taxon>
        <taxon>Benincaseae</taxon>
        <taxon>Cucumis</taxon>
    </lineage>
</organism>